<dbReference type="Pfam" id="PF00999">
    <property type="entry name" value="Na_H_Exchanger"/>
    <property type="match status" value="1"/>
</dbReference>
<feature type="transmembrane region" description="Helical" evidence="9">
    <location>
        <begin position="276"/>
        <end position="295"/>
    </location>
</feature>
<evidence type="ECO:0000313" key="12">
    <source>
        <dbReference type="Proteomes" id="UP000279275"/>
    </source>
</evidence>
<comment type="subcellular location">
    <subcellularLocation>
        <location evidence="1">Cell membrane</location>
        <topology evidence="1">Multi-pass membrane protein</topology>
    </subcellularLocation>
</comment>
<gene>
    <name evidence="11" type="ORF">EBN03_14795</name>
</gene>
<evidence type="ECO:0000256" key="6">
    <source>
        <dbReference type="ARBA" id="ARBA00023065"/>
    </source>
</evidence>
<evidence type="ECO:0000259" key="10">
    <source>
        <dbReference type="Pfam" id="PF00999"/>
    </source>
</evidence>
<evidence type="ECO:0000256" key="7">
    <source>
        <dbReference type="ARBA" id="ARBA00023136"/>
    </source>
</evidence>
<accession>A0A3M2L8K7</accession>
<keyword evidence="4 9" id="KW-0812">Transmembrane</keyword>
<feature type="transmembrane region" description="Helical" evidence="9">
    <location>
        <begin position="29"/>
        <end position="49"/>
    </location>
</feature>
<feature type="transmembrane region" description="Helical" evidence="9">
    <location>
        <begin position="228"/>
        <end position="255"/>
    </location>
</feature>
<evidence type="ECO:0000256" key="5">
    <source>
        <dbReference type="ARBA" id="ARBA00022989"/>
    </source>
</evidence>
<reference evidence="11 12" key="1">
    <citation type="submission" date="2018-10" db="EMBL/GenBank/DDBJ databases">
        <title>Isolation from cow dung.</title>
        <authorList>
            <person name="Ling L."/>
        </authorList>
    </citation>
    <scope>NUCLEOTIDE SEQUENCE [LARGE SCALE GENOMIC DNA]</scope>
    <source>
        <strain evidence="11 12">NEAU-LL90</strain>
    </source>
</reference>
<keyword evidence="2" id="KW-0813">Transport</keyword>
<keyword evidence="12" id="KW-1185">Reference proteome</keyword>
<feature type="transmembrane region" description="Helical" evidence="9">
    <location>
        <begin position="359"/>
        <end position="384"/>
    </location>
</feature>
<feature type="compositionally biased region" description="Basic and acidic residues" evidence="8">
    <location>
        <begin position="405"/>
        <end position="418"/>
    </location>
</feature>
<keyword evidence="6" id="KW-0406">Ion transport</keyword>
<dbReference type="EMBL" id="RFFH01000005">
    <property type="protein sequence ID" value="RMI32255.1"/>
    <property type="molecule type" value="Genomic_DNA"/>
</dbReference>
<dbReference type="GO" id="GO:0005886">
    <property type="term" value="C:plasma membrane"/>
    <property type="evidence" value="ECO:0007669"/>
    <property type="project" value="UniProtKB-SubCell"/>
</dbReference>
<dbReference type="InterPro" id="IPR006153">
    <property type="entry name" value="Cation/H_exchanger_TM"/>
</dbReference>
<dbReference type="PANTHER" id="PTHR32507:SF8">
    <property type="entry name" value="CNH1P"/>
    <property type="match status" value="1"/>
</dbReference>
<keyword evidence="7 9" id="KW-0472">Membrane</keyword>
<organism evidence="11 12">
    <name type="scientific">Nocardia stercoris</name>
    <dbReference type="NCBI Taxonomy" id="2483361"/>
    <lineage>
        <taxon>Bacteria</taxon>
        <taxon>Bacillati</taxon>
        <taxon>Actinomycetota</taxon>
        <taxon>Actinomycetes</taxon>
        <taxon>Mycobacteriales</taxon>
        <taxon>Nocardiaceae</taxon>
        <taxon>Nocardia</taxon>
    </lineage>
</organism>
<keyword evidence="3" id="KW-0050">Antiport</keyword>
<evidence type="ECO:0000256" key="3">
    <source>
        <dbReference type="ARBA" id="ARBA00022449"/>
    </source>
</evidence>
<evidence type="ECO:0000256" key="1">
    <source>
        <dbReference type="ARBA" id="ARBA00004651"/>
    </source>
</evidence>
<feature type="domain" description="Cation/H+ exchanger transmembrane" evidence="10">
    <location>
        <begin position="17"/>
        <end position="379"/>
    </location>
</feature>
<evidence type="ECO:0000256" key="8">
    <source>
        <dbReference type="SAM" id="MobiDB-lite"/>
    </source>
</evidence>
<feature type="transmembrane region" description="Helical" evidence="9">
    <location>
        <begin position="113"/>
        <end position="135"/>
    </location>
</feature>
<dbReference type="PANTHER" id="PTHR32507">
    <property type="entry name" value="NA(+)/H(+) ANTIPORTER 1"/>
    <property type="match status" value="1"/>
</dbReference>
<protein>
    <submittedName>
        <fullName evidence="11">Sodium:proton exchanger</fullName>
    </submittedName>
</protein>
<feature type="region of interest" description="Disordered" evidence="8">
    <location>
        <begin position="394"/>
        <end position="418"/>
    </location>
</feature>
<feature type="transmembrane region" description="Helical" evidence="9">
    <location>
        <begin position="332"/>
        <end position="353"/>
    </location>
</feature>
<comment type="caution">
    <text evidence="11">The sequence shown here is derived from an EMBL/GenBank/DDBJ whole genome shotgun (WGS) entry which is preliminary data.</text>
</comment>
<feature type="transmembrane region" description="Helical" evidence="9">
    <location>
        <begin position="86"/>
        <end position="107"/>
    </location>
</feature>
<evidence type="ECO:0000256" key="4">
    <source>
        <dbReference type="ARBA" id="ARBA00022692"/>
    </source>
</evidence>
<sequence length="418" mass="44378">MFLAITATMAVILAWACVSGAFARWSVTAPVAMIVVGLVVGATSEHWILESLNTHTAQRVVEFLLALSLFDDATEIQARVVGRTGVARMLVAFVGSLALATFAGKYVLDQNSWALLLLIACVVMPTDLVPARAVLTDRRITQRVRDTLNIESGLNDGLAAPIFLFALEACKRSADSDQALEALGHAVPAVLKSVLVGVPVGAAAGILLTRCATRGWTEPHTVRCGLLAVPVLTYALAVLIDGNGFVAAFLAGLTYRTVHGDIPGEPLELTEGLGRFLSLGLWFIVGNIAIGIPWLDWHALVYGLLALTVFRIVPVWLALLGSHFTTAERIMLSALGPRGVATIVFGLLAVNGLTARSDIRLLVGVTLFVVTGSVLLHGIGAPLLADRLSRRPETAAAQNLPPRLIRREPSEPPKEPGP</sequence>
<keyword evidence="5 9" id="KW-1133">Transmembrane helix</keyword>
<dbReference type="GO" id="GO:1902600">
    <property type="term" value="P:proton transmembrane transport"/>
    <property type="evidence" value="ECO:0007669"/>
    <property type="project" value="InterPro"/>
</dbReference>
<name>A0A3M2L8K7_9NOCA</name>
<dbReference type="AlphaFoldDB" id="A0A3M2L8K7"/>
<evidence type="ECO:0000313" key="11">
    <source>
        <dbReference type="EMBL" id="RMI32255.1"/>
    </source>
</evidence>
<proteinExistence type="predicted"/>
<dbReference type="Proteomes" id="UP000279275">
    <property type="component" value="Unassembled WGS sequence"/>
</dbReference>
<dbReference type="RefSeq" id="WP_122188598.1">
    <property type="nucleotide sequence ID" value="NZ_RFFH01000005.1"/>
</dbReference>
<evidence type="ECO:0000256" key="9">
    <source>
        <dbReference type="SAM" id="Phobius"/>
    </source>
</evidence>
<evidence type="ECO:0000256" key="2">
    <source>
        <dbReference type="ARBA" id="ARBA00022448"/>
    </source>
</evidence>
<feature type="transmembrane region" description="Helical" evidence="9">
    <location>
        <begin position="301"/>
        <end position="320"/>
    </location>
</feature>
<dbReference type="GO" id="GO:0015297">
    <property type="term" value="F:antiporter activity"/>
    <property type="evidence" value="ECO:0007669"/>
    <property type="project" value="UniProtKB-KW"/>
</dbReference>
<dbReference type="OrthoDB" id="4174405at2"/>